<sequence>MIAQSQSGTGKTAAFVLTMLSRVDSAQPYTQCLCLAPTYELALQIGQVCEQMAKHMPDVKIAYAVRGQRRARGERLDAHIVIGTPGTMLDWCTKLRIINLKNVRVFVLDEADVMIDTQGHQDQSIRIQRGLVKGCQMLLFSATYDAKVMKFAQDVVPNAVMIRLRREEETLVNIKQYFIECTSQDAKFQALSNIYGAISIGQSMIFCHSKKTASSLAEKMTAEGHAVALLSGELEVDQRAAVIQRFREGKEKVLITTNVSARGIDVEQVTVVVNFDLPVDYNTRRADCETYLHRIGRTGRFGKNGLAINMVDGARTMAMLKEIEAHFGIKVLRLDADDFDEIERIGNA</sequence>
<evidence type="ECO:0000259" key="12">
    <source>
        <dbReference type="PROSITE" id="PS51192"/>
    </source>
</evidence>
<feature type="domain" description="Helicase ATP-binding" evidence="12">
    <location>
        <begin position="1"/>
        <end position="162"/>
    </location>
</feature>
<dbReference type="GO" id="GO:0003723">
    <property type="term" value="F:RNA binding"/>
    <property type="evidence" value="ECO:0007669"/>
    <property type="project" value="UniProtKB-KW"/>
</dbReference>
<dbReference type="Pfam" id="PF00271">
    <property type="entry name" value="Helicase_C"/>
    <property type="match status" value="1"/>
</dbReference>
<dbReference type="CDD" id="cd17963">
    <property type="entry name" value="DEADc_DDX19_DDX25"/>
    <property type="match status" value="1"/>
</dbReference>
<dbReference type="SUPFAM" id="SSF52540">
    <property type="entry name" value="P-loop containing nucleoside triphosphate hydrolases"/>
    <property type="match status" value="1"/>
</dbReference>
<dbReference type="EC" id="3.6.4.13" evidence="3"/>
<keyword evidence="9" id="KW-0694">RNA-binding</keyword>
<organism evidence="14 15">
    <name type="scientific">Ridgeia piscesae</name>
    <name type="common">Tubeworm</name>
    <dbReference type="NCBI Taxonomy" id="27915"/>
    <lineage>
        <taxon>Eukaryota</taxon>
        <taxon>Metazoa</taxon>
        <taxon>Spiralia</taxon>
        <taxon>Lophotrochozoa</taxon>
        <taxon>Annelida</taxon>
        <taxon>Polychaeta</taxon>
        <taxon>Sedentaria</taxon>
        <taxon>Canalipalpata</taxon>
        <taxon>Sabellida</taxon>
        <taxon>Siboglinidae</taxon>
        <taxon>Ridgeia</taxon>
    </lineage>
</organism>
<evidence type="ECO:0000256" key="9">
    <source>
        <dbReference type="ARBA" id="ARBA00022884"/>
    </source>
</evidence>
<gene>
    <name evidence="14" type="ORF">NP493_1895g00006</name>
</gene>
<dbReference type="SMART" id="SM00487">
    <property type="entry name" value="DEXDc"/>
    <property type="match status" value="1"/>
</dbReference>
<dbReference type="GO" id="GO:0016787">
    <property type="term" value="F:hydrolase activity"/>
    <property type="evidence" value="ECO:0007669"/>
    <property type="project" value="UniProtKB-KW"/>
</dbReference>
<evidence type="ECO:0000256" key="8">
    <source>
        <dbReference type="ARBA" id="ARBA00022840"/>
    </source>
</evidence>
<comment type="subcellular location">
    <subcellularLocation>
        <location evidence="2">Cytoplasm</location>
    </subcellularLocation>
    <subcellularLocation>
        <location evidence="1">Nucleus</location>
    </subcellularLocation>
</comment>
<comment type="caution">
    <text evidence="14">The sequence shown here is derived from an EMBL/GenBank/DDBJ whole genome shotgun (WGS) entry which is preliminary data.</text>
</comment>
<dbReference type="EMBL" id="JAODUO010001895">
    <property type="protein sequence ID" value="KAK2157241.1"/>
    <property type="molecule type" value="Genomic_DNA"/>
</dbReference>
<keyword evidence="15" id="KW-1185">Reference proteome</keyword>
<proteinExistence type="predicted"/>
<evidence type="ECO:0000256" key="6">
    <source>
        <dbReference type="ARBA" id="ARBA00022801"/>
    </source>
</evidence>
<dbReference type="GO" id="GO:0003724">
    <property type="term" value="F:RNA helicase activity"/>
    <property type="evidence" value="ECO:0007669"/>
    <property type="project" value="UniProtKB-EC"/>
</dbReference>
<dbReference type="PROSITE" id="PS51192">
    <property type="entry name" value="HELICASE_ATP_BIND_1"/>
    <property type="match status" value="1"/>
</dbReference>
<dbReference type="InterPro" id="IPR011545">
    <property type="entry name" value="DEAD/DEAH_box_helicase_dom"/>
</dbReference>
<reference evidence="14" key="1">
    <citation type="journal article" date="2023" name="Mol. Biol. Evol.">
        <title>Third-Generation Sequencing Reveals the Adaptive Role of the Epigenome in Three Deep-Sea Polychaetes.</title>
        <authorList>
            <person name="Perez M."/>
            <person name="Aroh O."/>
            <person name="Sun Y."/>
            <person name="Lan Y."/>
            <person name="Juniper S.K."/>
            <person name="Young C.R."/>
            <person name="Angers B."/>
            <person name="Qian P.Y."/>
        </authorList>
    </citation>
    <scope>NUCLEOTIDE SEQUENCE</scope>
    <source>
        <strain evidence="14">R07B-5</strain>
    </source>
</reference>
<evidence type="ECO:0000313" key="14">
    <source>
        <dbReference type="EMBL" id="KAK2157241.1"/>
    </source>
</evidence>
<dbReference type="PANTHER" id="PTHR47958">
    <property type="entry name" value="ATP-DEPENDENT RNA HELICASE DBP3"/>
    <property type="match status" value="1"/>
</dbReference>
<dbReference type="InterPro" id="IPR014001">
    <property type="entry name" value="Helicase_ATP-bd"/>
</dbReference>
<evidence type="ECO:0000256" key="7">
    <source>
        <dbReference type="ARBA" id="ARBA00022806"/>
    </source>
</evidence>
<dbReference type="FunFam" id="3.40.50.300:FF:000318">
    <property type="entry name" value="ATP-dependent RNA helicase DDX19B"/>
    <property type="match status" value="1"/>
</dbReference>
<dbReference type="Gene3D" id="3.40.50.300">
    <property type="entry name" value="P-loop containing nucleotide triphosphate hydrolases"/>
    <property type="match status" value="2"/>
</dbReference>
<accession>A0AAD9N6W9</accession>
<dbReference type="InterPro" id="IPR001650">
    <property type="entry name" value="Helicase_C-like"/>
</dbReference>
<evidence type="ECO:0000256" key="1">
    <source>
        <dbReference type="ARBA" id="ARBA00004123"/>
    </source>
</evidence>
<dbReference type="CDD" id="cd18787">
    <property type="entry name" value="SF2_C_DEAD"/>
    <property type="match status" value="1"/>
</dbReference>
<evidence type="ECO:0000256" key="2">
    <source>
        <dbReference type="ARBA" id="ARBA00004496"/>
    </source>
</evidence>
<protein>
    <recommendedName>
        <fullName evidence="3">RNA helicase</fullName>
        <ecNumber evidence="3">3.6.4.13</ecNumber>
    </recommendedName>
</protein>
<comment type="catalytic activity">
    <reaction evidence="11">
        <text>ATP + H2O = ADP + phosphate + H(+)</text>
        <dbReference type="Rhea" id="RHEA:13065"/>
        <dbReference type="ChEBI" id="CHEBI:15377"/>
        <dbReference type="ChEBI" id="CHEBI:15378"/>
        <dbReference type="ChEBI" id="CHEBI:30616"/>
        <dbReference type="ChEBI" id="CHEBI:43474"/>
        <dbReference type="ChEBI" id="CHEBI:456216"/>
        <dbReference type="EC" id="3.6.4.13"/>
    </reaction>
</comment>
<dbReference type="GO" id="GO:0005524">
    <property type="term" value="F:ATP binding"/>
    <property type="evidence" value="ECO:0007669"/>
    <property type="project" value="UniProtKB-KW"/>
</dbReference>
<dbReference type="AlphaFoldDB" id="A0AAD9N6W9"/>
<dbReference type="SMART" id="SM00490">
    <property type="entry name" value="HELICc"/>
    <property type="match status" value="1"/>
</dbReference>
<evidence type="ECO:0000256" key="3">
    <source>
        <dbReference type="ARBA" id="ARBA00012552"/>
    </source>
</evidence>
<evidence type="ECO:0000256" key="5">
    <source>
        <dbReference type="ARBA" id="ARBA00022741"/>
    </source>
</evidence>
<name>A0AAD9N6W9_RIDPI</name>
<keyword evidence="10" id="KW-0539">Nucleus</keyword>
<dbReference type="GO" id="GO:0005634">
    <property type="term" value="C:nucleus"/>
    <property type="evidence" value="ECO:0007669"/>
    <property type="project" value="UniProtKB-SubCell"/>
</dbReference>
<feature type="domain" description="Helicase C-terminal" evidence="13">
    <location>
        <begin position="173"/>
        <end position="347"/>
    </location>
</feature>
<keyword evidence="8" id="KW-0067">ATP-binding</keyword>
<keyword evidence="5" id="KW-0547">Nucleotide-binding</keyword>
<keyword evidence="7" id="KW-0347">Helicase</keyword>
<evidence type="ECO:0000256" key="10">
    <source>
        <dbReference type="ARBA" id="ARBA00023242"/>
    </source>
</evidence>
<evidence type="ECO:0000256" key="11">
    <source>
        <dbReference type="ARBA" id="ARBA00047984"/>
    </source>
</evidence>
<dbReference type="Pfam" id="PF00270">
    <property type="entry name" value="DEAD"/>
    <property type="match status" value="1"/>
</dbReference>
<dbReference type="Proteomes" id="UP001209878">
    <property type="component" value="Unassembled WGS sequence"/>
</dbReference>
<keyword evidence="6" id="KW-0378">Hydrolase</keyword>
<evidence type="ECO:0000259" key="13">
    <source>
        <dbReference type="PROSITE" id="PS51194"/>
    </source>
</evidence>
<evidence type="ECO:0000313" key="15">
    <source>
        <dbReference type="Proteomes" id="UP001209878"/>
    </source>
</evidence>
<keyword evidence="4" id="KW-0963">Cytoplasm</keyword>
<dbReference type="GO" id="GO:0005737">
    <property type="term" value="C:cytoplasm"/>
    <property type="evidence" value="ECO:0007669"/>
    <property type="project" value="UniProtKB-SubCell"/>
</dbReference>
<dbReference type="InterPro" id="IPR027417">
    <property type="entry name" value="P-loop_NTPase"/>
</dbReference>
<evidence type="ECO:0000256" key="4">
    <source>
        <dbReference type="ARBA" id="ARBA00022490"/>
    </source>
</evidence>
<dbReference type="PROSITE" id="PS51194">
    <property type="entry name" value="HELICASE_CTER"/>
    <property type="match status" value="1"/>
</dbReference>